<dbReference type="SUPFAM" id="SSF46689">
    <property type="entry name" value="Homeodomain-like"/>
    <property type="match status" value="1"/>
</dbReference>
<proteinExistence type="inferred from homology"/>
<evidence type="ECO:0000256" key="8">
    <source>
        <dbReference type="RuleBase" id="RU367107"/>
    </source>
</evidence>
<evidence type="ECO:0000256" key="3">
    <source>
        <dbReference type="ARBA" id="ARBA00022895"/>
    </source>
</evidence>
<dbReference type="OrthoDB" id="435460at2759"/>
<evidence type="ECO:0000313" key="14">
    <source>
        <dbReference type="EMBL" id="PFH62399.1"/>
    </source>
</evidence>
<keyword evidence="15" id="KW-1185">Reference proteome</keyword>
<dbReference type="InterPro" id="IPR001357">
    <property type="entry name" value="BRCT_dom"/>
</dbReference>
<keyword evidence="5" id="KW-0010">Activator</keyword>
<dbReference type="Gene3D" id="1.10.10.60">
    <property type="entry name" value="Homeodomain-like"/>
    <property type="match status" value="1"/>
</dbReference>
<evidence type="ECO:0000259" key="10">
    <source>
        <dbReference type="Pfam" id="PF01388"/>
    </source>
</evidence>
<gene>
    <name evidence="14" type="ORF">XA68_13838</name>
</gene>
<evidence type="ECO:0000256" key="4">
    <source>
        <dbReference type="ARBA" id="ARBA00023015"/>
    </source>
</evidence>
<evidence type="ECO:0000256" key="1">
    <source>
        <dbReference type="ARBA" id="ARBA00010467"/>
    </source>
</evidence>
<feature type="compositionally biased region" description="Polar residues" evidence="9">
    <location>
        <begin position="456"/>
        <end position="481"/>
    </location>
</feature>
<dbReference type="GO" id="GO:0070187">
    <property type="term" value="C:shelterin complex"/>
    <property type="evidence" value="ECO:0007669"/>
    <property type="project" value="TreeGrafter"/>
</dbReference>
<feature type="compositionally biased region" description="Basic and acidic residues" evidence="9">
    <location>
        <begin position="182"/>
        <end position="194"/>
    </location>
</feature>
<dbReference type="GO" id="GO:0042162">
    <property type="term" value="F:telomeric DNA binding"/>
    <property type="evidence" value="ECO:0007669"/>
    <property type="project" value="TreeGrafter"/>
</dbReference>
<feature type="region of interest" description="Disordered" evidence="9">
    <location>
        <begin position="168"/>
        <end position="199"/>
    </location>
</feature>
<dbReference type="InterPro" id="IPR009057">
    <property type="entry name" value="Homeodomain-like_sf"/>
</dbReference>
<evidence type="ECO:0000256" key="5">
    <source>
        <dbReference type="ARBA" id="ARBA00023159"/>
    </source>
</evidence>
<accession>A0A2A9PM04</accession>
<evidence type="ECO:0000256" key="2">
    <source>
        <dbReference type="ARBA" id="ARBA00022454"/>
    </source>
</evidence>
<feature type="domain" description="BRCT" evidence="13">
    <location>
        <begin position="16"/>
        <end position="90"/>
    </location>
</feature>
<evidence type="ECO:0000259" key="11">
    <source>
        <dbReference type="Pfam" id="PF08914"/>
    </source>
</evidence>
<feature type="domain" description="TERF2-interacting telomeric protein 1 Myb" evidence="11">
    <location>
        <begin position="109"/>
        <end position="153"/>
    </location>
</feature>
<dbReference type="PANTHER" id="PTHR16466:SF6">
    <property type="entry name" value="TELOMERIC REPEAT-BINDING FACTOR 2-INTERACTING PROTEIN 1"/>
    <property type="match status" value="1"/>
</dbReference>
<dbReference type="Proteomes" id="UP000037136">
    <property type="component" value="Unassembled WGS sequence"/>
</dbReference>
<evidence type="ECO:0000256" key="6">
    <source>
        <dbReference type="ARBA" id="ARBA00023163"/>
    </source>
</evidence>
<comment type="similarity">
    <text evidence="1 8">Belongs to the RAP1 family.</text>
</comment>
<dbReference type="InterPro" id="IPR021661">
    <property type="entry name" value="Rap1_C"/>
</dbReference>
<dbReference type="InterPro" id="IPR036431">
    <property type="entry name" value="ARID_dom_sf"/>
</dbReference>
<feature type="region of interest" description="Disordered" evidence="9">
    <location>
        <begin position="300"/>
        <end position="370"/>
    </location>
</feature>
<protein>
    <recommendedName>
        <fullName evidence="8">DNA-binding protein RAP1</fullName>
    </recommendedName>
</protein>
<keyword evidence="3 8" id="KW-0779">Telomere</keyword>
<dbReference type="GO" id="GO:0010833">
    <property type="term" value="P:telomere maintenance via telomere lengthening"/>
    <property type="evidence" value="ECO:0007669"/>
    <property type="project" value="UniProtKB-UniRule"/>
</dbReference>
<evidence type="ECO:0000313" key="15">
    <source>
        <dbReference type="Proteomes" id="UP000037136"/>
    </source>
</evidence>
<dbReference type="Pfam" id="PF16589">
    <property type="entry name" value="BRCT_2"/>
    <property type="match status" value="1"/>
</dbReference>
<dbReference type="Gene3D" id="1.10.150.60">
    <property type="entry name" value="ARID DNA-binding domain"/>
    <property type="match status" value="1"/>
</dbReference>
<comment type="function">
    <text evidence="8">Involved in the regulation of telomere length, clustering and has a specific role in telomere position effect (TPE).</text>
</comment>
<comment type="subcellular location">
    <subcellularLocation>
        <location evidence="8">Nucleus</location>
    </subcellularLocation>
    <subcellularLocation>
        <location evidence="8">Chromosome</location>
        <location evidence="8">Telomere</location>
    </subcellularLocation>
</comment>
<dbReference type="CDD" id="cd11655">
    <property type="entry name" value="rap1_myb-like"/>
    <property type="match status" value="1"/>
</dbReference>
<dbReference type="STRING" id="268505.A0A2A9PM04"/>
<dbReference type="InterPro" id="IPR039595">
    <property type="entry name" value="TE2IP/Rap1"/>
</dbReference>
<keyword evidence="6" id="KW-0804">Transcription</keyword>
<dbReference type="AlphaFoldDB" id="A0A2A9PM04"/>
<evidence type="ECO:0000256" key="9">
    <source>
        <dbReference type="SAM" id="MobiDB-lite"/>
    </source>
</evidence>
<keyword evidence="7 8" id="KW-0539">Nucleus</keyword>
<dbReference type="Pfam" id="PF01388">
    <property type="entry name" value="ARID"/>
    <property type="match status" value="1"/>
</dbReference>
<comment type="caution">
    <text evidence="14">The sequence shown here is derived from an EMBL/GenBank/DDBJ whole genome shotgun (WGS) entry which is preliminary data.</text>
</comment>
<feature type="domain" description="TRF2-interacting telomeric protein/Rap1 C-terminal" evidence="12">
    <location>
        <begin position="523"/>
        <end position="622"/>
    </location>
</feature>
<organism evidence="14 15">
    <name type="scientific">Ophiocordyceps unilateralis</name>
    <name type="common">Zombie-ant fungus</name>
    <name type="synonym">Torrubia unilateralis</name>
    <dbReference type="NCBI Taxonomy" id="268505"/>
    <lineage>
        <taxon>Eukaryota</taxon>
        <taxon>Fungi</taxon>
        <taxon>Dikarya</taxon>
        <taxon>Ascomycota</taxon>
        <taxon>Pezizomycotina</taxon>
        <taxon>Sordariomycetes</taxon>
        <taxon>Hypocreomycetidae</taxon>
        <taxon>Hypocreales</taxon>
        <taxon>Ophiocordycipitaceae</taxon>
        <taxon>Ophiocordyceps</taxon>
    </lineage>
</organism>
<name>A0A2A9PM04_OPHUN</name>
<feature type="compositionally biased region" description="Polar residues" evidence="9">
    <location>
        <begin position="399"/>
        <end position="411"/>
    </location>
</feature>
<evidence type="ECO:0000256" key="7">
    <source>
        <dbReference type="ARBA" id="ARBA00023242"/>
    </source>
</evidence>
<dbReference type="InterPro" id="IPR015010">
    <property type="entry name" value="TERF2IP_Myb"/>
</dbReference>
<evidence type="ECO:0000259" key="13">
    <source>
        <dbReference type="Pfam" id="PF16589"/>
    </source>
</evidence>
<feature type="domain" description="ARID" evidence="10">
    <location>
        <begin position="207"/>
        <end position="291"/>
    </location>
</feature>
<keyword evidence="4" id="KW-0805">Transcription regulation</keyword>
<comment type="subunit">
    <text evidence="8">Homodimer.</text>
</comment>
<dbReference type="InterPro" id="IPR001606">
    <property type="entry name" value="ARID_dom"/>
</dbReference>
<reference evidence="14 15" key="2">
    <citation type="journal article" date="2017" name="Sci. Rep.">
        <title>Ant-infecting Ophiocordyceps genomes reveal a high diversity of potential behavioral manipulation genes and a possible major role for enterotoxins.</title>
        <authorList>
            <person name="de Bekker C."/>
            <person name="Ohm R.A."/>
            <person name="Evans H.C."/>
            <person name="Brachmann A."/>
            <person name="Hughes D.P."/>
        </authorList>
    </citation>
    <scope>NUCLEOTIDE SEQUENCE [LARGE SCALE GENOMIC DNA]</scope>
    <source>
        <strain evidence="14 15">SC16a</strain>
    </source>
</reference>
<dbReference type="GO" id="GO:0031848">
    <property type="term" value="P:protection from non-homologous end joining at telomere"/>
    <property type="evidence" value="ECO:0007669"/>
    <property type="project" value="TreeGrafter"/>
</dbReference>
<keyword evidence="2 8" id="KW-0158">Chromosome</keyword>
<feature type="compositionally biased region" description="Polar residues" evidence="9">
    <location>
        <begin position="305"/>
        <end position="314"/>
    </location>
</feature>
<sequence>MSHITYNDVASAQGGNIFEGKRFWVAIRVPSRPRIVDLITSNGGIMETLEKNADFLIADPARKDAPQSSYSYELISDSVEHGIMQLEDRYSIDRTQASSKMAKNTRTPFTHADEVVLSRWIIKNERNLQGNKIYQELEKLHPQHPWQSWKMRLANEELPEVVCEPSGIVTRPNVAPTPSKTPPRENDEASEGRSGESQMDNSAFRMDNFYRAFEEFYHDRGIQANDIQIQYRIGDKLVGLWELSNAVCGQKALPEQVDWKRVANEFCQEWEFDEQICADLQRCYEEKIAAFVEHLKLLPGDDGNIDQQPMQQSPEGPARPSPLSTLPSTPPPQTPGRKRPREADTVDSDREVKWPRRLGRDVEIPSTPEGMIGLARSLPAAIGASSTNEEPARLDWRSETQQNQDSPTASQQLLSEAMLSETPSIHPTPVRQHNRCVSEQAAITATHHDRAKRNLSESVISQANTKASRRTLPSSFGSTARRSPPGQRRQKQPQSRVGSGSGSGSRKGAPSGEQAIMEKVQHYVSLGYPERIVIKALMSTSMRPGGAAAHTMQSLKEGKGIPTNVENAWTKRDDRDLLWADSVKAREASASVAELKKAGEKHERLDHKHRQENLELRRRFLKDLTIVMSDDVGGGDG</sequence>
<feature type="region of interest" description="Disordered" evidence="9">
    <location>
        <begin position="447"/>
        <end position="511"/>
    </location>
</feature>
<reference evidence="14 15" key="1">
    <citation type="journal article" date="2015" name="BMC Genomics">
        <title>Gene expression during zombie ant biting behavior reflects the complexity underlying fungal parasitic behavioral manipulation.</title>
        <authorList>
            <person name="de Bekker C."/>
            <person name="Ohm R.A."/>
            <person name="Loreto R.G."/>
            <person name="Sebastian A."/>
            <person name="Albert I."/>
            <person name="Merrow M."/>
            <person name="Brachmann A."/>
            <person name="Hughes D.P."/>
        </authorList>
    </citation>
    <scope>NUCLEOTIDE SEQUENCE [LARGE SCALE GENOMIC DNA]</scope>
    <source>
        <strain evidence="14 15">SC16a</strain>
    </source>
</reference>
<dbReference type="EMBL" id="LAZP02000030">
    <property type="protein sequence ID" value="PFH62399.1"/>
    <property type="molecule type" value="Genomic_DNA"/>
</dbReference>
<dbReference type="PANTHER" id="PTHR16466">
    <property type="entry name" value="TELOMERE REPEAT-BINDING FACTOR 2-INTERACTING PROTEIN 1"/>
    <property type="match status" value="1"/>
</dbReference>
<feature type="region of interest" description="Disordered" evidence="9">
    <location>
        <begin position="384"/>
        <end position="411"/>
    </location>
</feature>
<dbReference type="Pfam" id="PF08914">
    <property type="entry name" value="Myb_Rap1"/>
    <property type="match status" value="1"/>
</dbReference>
<feature type="compositionally biased region" description="Basic and acidic residues" evidence="9">
    <location>
        <begin position="341"/>
        <end position="363"/>
    </location>
</feature>
<evidence type="ECO:0000259" key="12">
    <source>
        <dbReference type="Pfam" id="PF11626"/>
    </source>
</evidence>
<dbReference type="Pfam" id="PF11626">
    <property type="entry name" value="Rap1_C"/>
    <property type="match status" value="1"/>
</dbReference>